<keyword evidence="8" id="KW-0539">Nucleus</keyword>
<dbReference type="EMBL" id="PKFO01000010">
    <property type="protein sequence ID" value="PVH22884.1"/>
    <property type="molecule type" value="Genomic_DNA"/>
</dbReference>
<comment type="function">
    <text evidence="9">May be involved in rRNA-processing and ribosome biosynthesis.</text>
</comment>
<dbReference type="SUPFAM" id="SSF50978">
    <property type="entry name" value="WD40 repeat-like"/>
    <property type="match status" value="1"/>
</dbReference>
<evidence type="ECO:0000259" key="13">
    <source>
        <dbReference type="Pfam" id="PF23097"/>
    </source>
</evidence>
<comment type="caution">
    <text evidence="15">The sequence shown here is derived from an EMBL/GenBank/DDBJ whole genome shotgun (WGS) entry which is preliminary data.</text>
</comment>
<evidence type="ECO:0000256" key="7">
    <source>
        <dbReference type="ARBA" id="ARBA00022737"/>
    </source>
</evidence>
<dbReference type="InterPro" id="IPR001680">
    <property type="entry name" value="WD40_rpt"/>
</dbReference>
<dbReference type="Pfam" id="PF08159">
    <property type="entry name" value="NUC153"/>
    <property type="match status" value="1"/>
</dbReference>
<feature type="domain" description="NUC153" evidence="12">
    <location>
        <begin position="1079"/>
        <end position="1106"/>
    </location>
</feature>
<dbReference type="Gene3D" id="2.130.10.10">
    <property type="entry name" value="YVTN repeat-like/Quinoprotein amine dehydrogenase"/>
    <property type="match status" value="1"/>
</dbReference>
<dbReference type="InterPro" id="IPR040382">
    <property type="entry name" value="NOL10/Enp2"/>
</dbReference>
<keyword evidence="16" id="KW-1185">Reference proteome</keyword>
<dbReference type="InterPro" id="IPR015943">
    <property type="entry name" value="WD40/YVTN_repeat-like_dom_sf"/>
</dbReference>
<feature type="compositionally biased region" description="Basic and acidic residues" evidence="11">
    <location>
        <begin position="1195"/>
        <end position="1223"/>
    </location>
</feature>
<dbReference type="Proteomes" id="UP000244309">
    <property type="component" value="Unassembled WGS sequence"/>
</dbReference>
<dbReference type="GO" id="GO:0030686">
    <property type="term" value="C:90S preribosome"/>
    <property type="evidence" value="ECO:0007669"/>
    <property type="project" value="TreeGrafter"/>
</dbReference>
<evidence type="ECO:0000256" key="11">
    <source>
        <dbReference type="SAM" id="MobiDB-lite"/>
    </source>
</evidence>
<evidence type="ECO:0000256" key="6">
    <source>
        <dbReference type="ARBA" id="ARBA00022574"/>
    </source>
</evidence>
<dbReference type="Pfam" id="PF23097">
    <property type="entry name" value="NOL10_2nd"/>
    <property type="match status" value="1"/>
</dbReference>
<keyword evidence="6" id="KW-0853">WD repeat</keyword>
<dbReference type="InterPro" id="IPR056551">
    <property type="entry name" value="Beta-prop_NOL10_N"/>
</dbReference>
<evidence type="ECO:0000313" key="15">
    <source>
        <dbReference type="EMBL" id="PVH22884.1"/>
    </source>
</evidence>
<evidence type="ECO:0000313" key="16">
    <source>
        <dbReference type="Proteomes" id="UP000244309"/>
    </source>
</evidence>
<evidence type="ECO:0000256" key="2">
    <source>
        <dbReference type="ARBA" id="ARBA00005264"/>
    </source>
</evidence>
<dbReference type="PANTHER" id="PTHR14927">
    <property type="entry name" value="NUCLEOLAR PROTEIN 10"/>
    <property type="match status" value="1"/>
</dbReference>
<feature type="region of interest" description="Disordered" evidence="11">
    <location>
        <begin position="1104"/>
        <end position="1281"/>
    </location>
</feature>
<evidence type="ECO:0000256" key="1">
    <source>
        <dbReference type="ARBA" id="ARBA00004604"/>
    </source>
</evidence>
<evidence type="ECO:0000256" key="8">
    <source>
        <dbReference type="ARBA" id="ARBA00023242"/>
    </source>
</evidence>
<dbReference type="VEuPathDB" id="FungiDB:CXQ85_002608"/>
<feature type="compositionally biased region" description="Acidic residues" evidence="11">
    <location>
        <begin position="1140"/>
        <end position="1154"/>
    </location>
</feature>
<keyword evidence="4" id="KW-0698">rRNA processing</keyword>
<evidence type="ECO:0000256" key="10">
    <source>
        <dbReference type="ARBA" id="ARBA00064135"/>
    </source>
</evidence>
<comment type="subcellular location">
    <subcellularLocation>
        <location evidence="1">Nucleus</location>
        <location evidence="1">Nucleolus</location>
    </subcellularLocation>
</comment>
<reference evidence="15 16" key="1">
    <citation type="submission" date="2017-12" db="EMBL/GenBank/DDBJ databases">
        <title>Genome Sequence of a Multidrug-Resistant Candida haemulonii Isolate from a Patient with Chronic Leg Ulcers in Israel.</title>
        <authorList>
            <person name="Chow N.A."/>
            <person name="Gade L."/>
            <person name="Batra D."/>
            <person name="Rowe L.A."/>
            <person name="Ben-Ami R."/>
            <person name="Loparev V.N."/>
            <person name="Litvintseva A.P."/>
        </authorList>
    </citation>
    <scope>NUCLEOTIDE SEQUENCE [LARGE SCALE GENOMIC DNA]</scope>
    <source>
        <strain evidence="15 16">B11899</strain>
    </source>
</reference>
<comment type="subunit">
    <text evidence="10">Component of the 90S pre-ribosomes.</text>
</comment>
<dbReference type="RefSeq" id="XP_025343824.1">
    <property type="nucleotide sequence ID" value="XM_025486274.1"/>
</dbReference>
<organism evidence="15 16">
    <name type="scientific">Candidozyma haemuli</name>
    <dbReference type="NCBI Taxonomy" id="45357"/>
    <lineage>
        <taxon>Eukaryota</taxon>
        <taxon>Fungi</taxon>
        <taxon>Dikarya</taxon>
        <taxon>Ascomycota</taxon>
        <taxon>Saccharomycotina</taxon>
        <taxon>Pichiomycetes</taxon>
        <taxon>Metschnikowiaceae</taxon>
        <taxon>Candidozyma</taxon>
    </lineage>
</organism>
<evidence type="ECO:0000259" key="12">
    <source>
        <dbReference type="Pfam" id="PF08159"/>
    </source>
</evidence>
<dbReference type="InterPro" id="IPR012580">
    <property type="entry name" value="NUC153"/>
</dbReference>
<dbReference type="FunFam" id="2.130.10.10:FF:000537">
    <property type="entry name" value="Ribosome biogenesis protein ENP2"/>
    <property type="match status" value="1"/>
</dbReference>
<dbReference type="GeneID" id="37007939"/>
<dbReference type="InterPro" id="IPR036322">
    <property type="entry name" value="WD40_repeat_dom_sf"/>
</dbReference>
<keyword evidence="5" id="KW-0597">Phosphoprotein</keyword>
<gene>
    <name evidence="15" type="ORF">CXQ85_002608</name>
</gene>
<dbReference type="Pfam" id="PF23098">
    <property type="entry name" value="Beta-prop_NOL10_N"/>
    <property type="match status" value="1"/>
</dbReference>
<evidence type="ECO:0000259" key="14">
    <source>
        <dbReference type="Pfam" id="PF23098"/>
    </source>
</evidence>
<dbReference type="STRING" id="45357.A0A2V1AYK3"/>
<dbReference type="OrthoDB" id="273340at2759"/>
<accession>A0A2V1AYK3</accession>
<feature type="compositionally biased region" description="Basic residues" evidence="11">
    <location>
        <begin position="1261"/>
        <end position="1273"/>
    </location>
</feature>
<keyword evidence="7" id="KW-0677">Repeat</keyword>
<feature type="domain" description="Nucleolar protein 10-like second" evidence="13">
    <location>
        <begin position="978"/>
        <end position="1026"/>
    </location>
</feature>
<dbReference type="GO" id="GO:0032040">
    <property type="term" value="C:small-subunit processome"/>
    <property type="evidence" value="ECO:0007669"/>
    <property type="project" value="TreeGrafter"/>
</dbReference>
<proteinExistence type="inferred from homology"/>
<name>A0A2V1AYK3_9ASCO</name>
<keyword evidence="3" id="KW-0690">Ribosome biogenesis</keyword>
<dbReference type="GO" id="GO:0000462">
    <property type="term" value="P:maturation of SSU-rRNA from tricistronic rRNA transcript (SSU-rRNA, 5.8S rRNA, LSU-rRNA)"/>
    <property type="evidence" value="ECO:0007669"/>
    <property type="project" value="TreeGrafter"/>
</dbReference>
<feature type="domain" description="Nucleolar protein 10-like N-terminal" evidence="14">
    <location>
        <begin position="627"/>
        <end position="973"/>
    </location>
</feature>
<dbReference type="InterPro" id="IPR056550">
    <property type="entry name" value="NOL10_2nd"/>
</dbReference>
<feature type="compositionally biased region" description="Basic and acidic residues" evidence="11">
    <location>
        <begin position="1130"/>
        <end position="1139"/>
    </location>
</feature>
<dbReference type="SMART" id="SM00320">
    <property type="entry name" value="WD40"/>
    <property type="match status" value="3"/>
</dbReference>
<evidence type="ECO:0000256" key="5">
    <source>
        <dbReference type="ARBA" id="ARBA00022553"/>
    </source>
</evidence>
<protein>
    <submittedName>
        <fullName evidence="15">Uncharacterized protein</fullName>
    </submittedName>
</protein>
<comment type="similarity">
    <text evidence="2">Belongs to the WD repeat NOL10/ENP2 family.</text>
</comment>
<evidence type="ECO:0000256" key="4">
    <source>
        <dbReference type="ARBA" id="ARBA00022552"/>
    </source>
</evidence>
<sequence length="1281" mass="143903">MPTENLMLDPFEENSHCENLTSQANSIANIVATAGVDRVPFGLPDTQLVAIDSLLESMACLIPRKAPASFVSAFVRLLVSHLTENKLFNNLVKRFAGGLPSEWSPLTSYERKGSAGAMFAIWRNSAGNASLTLEDNFALVACIVETLPEVLSAINIEPRKALAEVSELGNRLQSASITSKYSPMAKPNDPEGAVDFNLLAKLVVHEDVGELTTLCILQSGKAVLQIIAAAEKSKSLSTVSPASRILDTITNRPSLIYMAERGHAPGANILIETRLLDEKIAYESAVTEPSIFISELLCHGLDFDLTEFPVLPKCLELASERLEATAYYKSSELYQQQNTKAKNLSLLATVGDATYLVSRNIMISLGESFDFVTPFKTIFKFTSLPPLAKENYYLSVNNTTATSSEVDQVKSANMLPPLIASLGCFLRVLGNTLPGEIFTKEEQPDAALPLQNKIAIHRVEKIIAASLAAMSALKALGDWPQCSFVEKDCVDVLKKLHTACRDQSTDEVDTESDIFWITAFNMANDICYSDIAMAPVVLKTMDLLLENLELQRSEELVMSALVQFYSTFDDGYQKYPNVGNLTVWDKGGCQQVSVPRSEYDFLNKENSVKSPASAGNVSVYQVAGSNVSRSLPDWIARKRKRDLKRDADYMNRVELIQDFEFSEASNRINVTPDGQYVMATGTYKPQIHLYDFSNLSLKFDRHTDSENVDFTILSNDWTKSVHLQNDRSIEFHTKGGIHYKTRIPKFGRSLAFNKSNCDLLVGASDNEIYRLNLEQGRFLNPYVLDTEQGVNAVDINPVHGLVAAALEEGTVEFWDPRSRQRAAKLFVNEHLGESLQVTAAASRNDGLNFACGTSSGKALIYDLRTSTPAVVKDQGYGFDVSKIIWIDENSNDSDKILTSDKRIAKIWSRFDGKPYTSMEPSVDINDVAYVKESGMFFMANEGMPMHAFYIPHLGPAPKWCSFLDNITEELEEKPTDAVYSNYRFITRDDVAKLNLIHLIGTGVLRSYMHGYFINTELYEKVNLIANPNSYRDQRERDIRKKIEKERESRIRSTGAVTKSKIKVNRGLHEKLEGKDVATDDRFAELFENPEFAVNEESYEYKQLNPVRSTKDVTTTERSRGLTAAEESDEERMNGDKKEESSDESDESEEEEDPEAVQRRSEKVAKELNKLRERRERQKETDRFMNDMKAVTQDETEARNSESFDKQVNRLDKVAKNKKSDDSRLRRHGKGEMELTFQPKKEKKPHFRGDRDDEEVDESKKGRTKQRFAGRRSAGKNQFRGM</sequence>
<dbReference type="PANTHER" id="PTHR14927:SF0">
    <property type="entry name" value="NUCLEOLAR PROTEIN 10"/>
    <property type="match status" value="1"/>
</dbReference>
<feature type="compositionally biased region" description="Basic and acidic residues" evidence="11">
    <location>
        <begin position="1155"/>
        <end position="1185"/>
    </location>
</feature>
<evidence type="ECO:0000256" key="9">
    <source>
        <dbReference type="ARBA" id="ARBA00058105"/>
    </source>
</evidence>
<evidence type="ECO:0000256" key="3">
    <source>
        <dbReference type="ARBA" id="ARBA00022517"/>
    </source>
</evidence>
<feature type="compositionally biased region" description="Basic and acidic residues" evidence="11">
    <location>
        <begin position="1108"/>
        <end position="1119"/>
    </location>
</feature>